<keyword evidence="8" id="KW-0732">Signal</keyword>
<dbReference type="Pfam" id="PF02265">
    <property type="entry name" value="S1-P1_nuclease"/>
    <property type="match status" value="1"/>
</dbReference>
<feature type="signal peptide" evidence="8">
    <location>
        <begin position="1"/>
        <end position="22"/>
    </location>
</feature>
<dbReference type="PANTHER" id="PTHR33146">
    <property type="entry name" value="ENDONUCLEASE 4"/>
    <property type="match status" value="1"/>
</dbReference>
<accession>A0A6H0XVG2</accession>
<keyword evidence="6" id="KW-1015">Disulfide bond</keyword>
<organism evidence="9 10">
    <name type="scientific">Peltaster fructicola</name>
    <dbReference type="NCBI Taxonomy" id="286661"/>
    <lineage>
        <taxon>Eukaryota</taxon>
        <taxon>Fungi</taxon>
        <taxon>Dikarya</taxon>
        <taxon>Ascomycota</taxon>
        <taxon>Pezizomycotina</taxon>
        <taxon>Dothideomycetes</taxon>
        <taxon>Dothideomycetes incertae sedis</taxon>
        <taxon>Peltaster</taxon>
    </lineage>
</organism>
<keyword evidence="10" id="KW-1185">Reference proteome</keyword>
<dbReference type="OrthoDB" id="441446at2759"/>
<protein>
    <recommendedName>
        <fullName evidence="11">Nuclease PA3</fullName>
    </recommendedName>
</protein>
<dbReference type="EMBL" id="CP051141">
    <property type="protein sequence ID" value="QIW98644.1"/>
    <property type="molecule type" value="Genomic_DNA"/>
</dbReference>
<dbReference type="InterPro" id="IPR003154">
    <property type="entry name" value="S1/P1nuclease"/>
</dbReference>
<evidence type="ECO:0000256" key="2">
    <source>
        <dbReference type="ARBA" id="ARBA00022722"/>
    </source>
</evidence>
<evidence type="ECO:0000256" key="6">
    <source>
        <dbReference type="ARBA" id="ARBA00023157"/>
    </source>
</evidence>
<gene>
    <name evidence="9" type="ORF">AMS68_004162</name>
</gene>
<dbReference type="GO" id="GO:0046872">
    <property type="term" value="F:metal ion binding"/>
    <property type="evidence" value="ECO:0007669"/>
    <property type="project" value="UniProtKB-KW"/>
</dbReference>
<dbReference type="AlphaFoldDB" id="A0A6H0XVG2"/>
<dbReference type="Gene3D" id="1.10.575.10">
    <property type="entry name" value="P1 Nuclease"/>
    <property type="match status" value="1"/>
</dbReference>
<dbReference type="InterPro" id="IPR008947">
    <property type="entry name" value="PLipase_C/P1_nuclease_dom_sf"/>
</dbReference>
<dbReference type="GO" id="GO:0006308">
    <property type="term" value="P:DNA catabolic process"/>
    <property type="evidence" value="ECO:0007669"/>
    <property type="project" value="InterPro"/>
</dbReference>
<evidence type="ECO:0000256" key="4">
    <source>
        <dbReference type="ARBA" id="ARBA00022759"/>
    </source>
</evidence>
<sequence length="371" mass="40176">MKFVSILAIAGASGTYAWGTLGHDTVAYVATNFVKSATKQWAQGILGDTSNDYLANVATWADSYRYTAAGKYSAPYHFIDAEDNPPNSCSVDYNRDCGPKGCSVSAIANYTTRVQSSSLPAAQVTQALKFLVHFLGDITQPLHDEALKVGGNDIDVTYAGSSNNLHHIWDTEMPQQYRGGSALSDASSWASQITTAIKSGKYQSQAASWIKGQKISDSVNSAMAWATDANQFVCSTVMPNGEAALEDGTDLSGDYYNGVIDTIELQIAKGGYRLANWLDQLAAASKSKRSIAREAAMDLSGEMFLPMPQPLSRAKLARMAIGFRPPGFDPSNHHRCSTISKTSLRRNYPPFCYCSLIPSPIAPYVTKNCFY</sequence>
<keyword evidence="5" id="KW-0378">Hydrolase</keyword>
<dbReference type="GO" id="GO:0004519">
    <property type="term" value="F:endonuclease activity"/>
    <property type="evidence" value="ECO:0007669"/>
    <property type="project" value="UniProtKB-KW"/>
</dbReference>
<evidence type="ECO:0008006" key="11">
    <source>
        <dbReference type="Google" id="ProtNLM"/>
    </source>
</evidence>
<evidence type="ECO:0000256" key="7">
    <source>
        <dbReference type="ARBA" id="ARBA00023180"/>
    </source>
</evidence>
<evidence type="ECO:0000256" key="5">
    <source>
        <dbReference type="ARBA" id="ARBA00022801"/>
    </source>
</evidence>
<dbReference type="GO" id="GO:0003676">
    <property type="term" value="F:nucleic acid binding"/>
    <property type="evidence" value="ECO:0007669"/>
    <property type="project" value="InterPro"/>
</dbReference>
<keyword evidence="4" id="KW-0255">Endonuclease</keyword>
<keyword evidence="3" id="KW-0479">Metal-binding</keyword>
<comment type="similarity">
    <text evidence="1">Belongs to the nuclease type I family.</text>
</comment>
<name>A0A6H0XVG2_9PEZI</name>
<dbReference type="PANTHER" id="PTHR33146:SF26">
    <property type="entry name" value="ENDONUCLEASE 4"/>
    <property type="match status" value="1"/>
</dbReference>
<evidence type="ECO:0000313" key="10">
    <source>
        <dbReference type="Proteomes" id="UP000503462"/>
    </source>
</evidence>
<dbReference type="GO" id="GO:0016788">
    <property type="term" value="F:hydrolase activity, acting on ester bonds"/>
    <property type="evidence" value="ECO:0007669"/>
    <property type="project" value="InterPro"/>
</dbReference>
<dbReference type="SUPFAM" id="SSF48537">
    <property type="entry name" value="Phospholipase C/P1 nuclease"/>
    <property type="match status" value="1"/>
</dbReference>
<dbReference type="CDD" id="cd11010">
    <property type="entry name" value="S1-P1_nuclease"/>
    <property type="match status" value="1"/>
</dbReference>
<reference evidence="9 10" key="1">
    <citation type="journal article" date="2016" name="Sci. Rep.">
        <title>Peltaster fructicola genome reveals evolution from an invasive phytopathogen to an ectophytic parasite.</title>
        <authorList>
            <person name="Xu C."/>
            <person name="Chen H."/>
            <person name="Gleason M.L."/>
            <person name="Xu J.R."/>
            <person name="Liu H."/>
            <person name="Zhang R."/>
            <person name="Sun G."/>
        </authorList>
    </citation>
    <scope>NUCLEOTIDE SEQUENCE [LARGE SCALE GENOMIC DNA]</scope>
    <source>
        <strain evidence="9 10">LNHT1506</strain>
    </source>
</reference>
<evidence type="ECO:0000256" key="1">
    <source>
        <dbReference type="ARBA" id="ARBA00009547"/>
    </source>
</evidence>
<keyword evidence="7" id="KW-0325">Glycoprotein</keyword>
<proteinExistence type="inferred from homology"/>
<evidence type="ECO:0000256" key="3">
    <source>
        <dbReference type="ARBA" id="ARBA00022723"/>
    </source>
</evidence>
<feature type="chain" id="PRO_5026221083" description="Nuclease PA3" evidence="8">
    <location>
        <begin position="23"/>
        <end position="371"/>
    </location>
</feature>
<evidence type="ECO:0000313" key="9">
    <source>
        <dbReference type="EMBL" id="QIW98644.1"/>
    </source>
</evidence>
<evidence type="ECO:0000256" key="8">
    <source>
        <dbReference type="SAM" id="SignalP"/>
    </source>
</evidence>
<keyword evidence="2" id="KW-0540">Nuclease</keyword>
<dbReference type="Proteomes" id="UP000503462">
    <property type="component" value="Chromosome 3"/>
</dbReference>